<reference evidence="2 3" key="1">
    <citation type="submission" date="2020-04" db="EMBL/GenBank/DDBJ databases">
        <title>Phylogenetic Diversity and Antibacterial Activity against Ralstonia solanacearum of Endophytic Actinomycete Isolated from Moss.</title>
        <authorList>
            <person name="Zhuang X."/>
        </authorList>
    </citation>
    <scope>NUCLEOTIDE SEQUENCE [LARGE SCALE GENOMIC DNA]</scope>
    <source>
        <strain evidence="2 3">LD120</strain>
    </source>
</reference>
<proteinExistence type="predicted"/>
<dbReference type="Proteomes" id="UP000772196">
    <property type="component" value="Unassembled WGS sequence"/>
</dbReference>
<evidence type="ECO:0000313" key="2">
    <source>
        <dbReference type="EMBL" id="NKI42872.1"/>
    </source>
</evidence>
<gene>
    <name evidence="2" type="ORF">HFV08_16835</name>
</gene>
<name>A0ABX1H3D9_9ACTN</name>
<comment type="caution">
    <text evidence="2">The sequence shown here is derived from an EMBL/GenBank/DDBJ whole genome shotgun (WGS) entry which is preliminary data.</text>
</comment>
<dbReference type="RefSeq" id="WP_168540319.1">
    <property type="nucleotide sequence ID" value="NZ_JAAWWP010000009.1"/>
</dbReference>
<sequence>MSGFNGSPSDRQQSDKQRPDKQQSKEKAEDEQHPHTADREPDGDRAPRTEDDVITEDSEGAAEGEGMEP</sequence>
<protein>
    <submittedName>
        <fullName evidence="2">Uncharacterized protein</fullName>
    </submittedName>
</protein>
<keyword evidence="3" id="KW-1185">Reference proteome</keyword>
<feature type="compositionally biased region" description="Basic and acidic residues" evidence="1">
    <location>
        <begin position="12"/>
        <end position="51"/>
    </location>
</feature>
<accession>A0ABX1H3D9</accession>
<feature type="compositionally biased region" description="Acidic residues" evidence="1">
    <location>
        <begin position="52"/>
        <end position="69"/>
    </location>
</feature>
<dbReference type="EMBL" id="JAAWWP010000009">
    <property type="protein sequence ID" value="NKI42872.1"/>
    <property type="molecule type" value="Genomic_DNA"/>
</dbReference>
<feature type="region of interest" description="Disordered" evidence="1">
    <location>
        <begin position="1"/>
        <end position="69"/>
    </location>
</feature>
<evidence type="ECO:0000313" key="3">
    <source>
        <dbReference type="Proteomes" id="UP000772196"/>
    </source>
</evidence>
<feature type="compositionally biased region" description="Polar residues" evidence="1">
    <location>
        <begin position="1"/>
        <end position="11"/>
    </location>
</feature>
<evidence type="ECO:0000256" key="1">
    <source>
        <dbReference type="SAM" id="MobiDB-lite"/>
    </source>
</evidence>
<organism evidence="2 3">
    <name type="scientific">Streptomyces physcomitrii</name>
    <dbReference type="NCBI Taxonomy" id="2724184"/>
    <lineage>
        <taxon>Bacteria</taxon>
        <taxon>Bacillati</taxon>
        <taxon>Actinomycetota</taxon>
        <taxon>Actinomycetes</taxon>
        <taxon>Kitasatosporales</taxon>
        <taxon>Streptomycetaceae</taxon>
        <taxon>Streptomyces</taxon>
    </lineage>
</organism>